<keyword evidence="2" id="KW-1133">Transmembrane helix</keyword>
<dbReference type="InterPro" id="IPR050922">
    <property type="entry name" value="LytR/CpsA/Psr_CW_biosynth"/>
</dbReference>
<dbReference type="Pfam" id="PF03816">
    <property type="entry name" value="LytR_cpsA_psr"/>
    <property type="match status" value="1"/>
</dbReference>
<sequence>MKKYWLAKLKRRLTRHRTAVRTGAITILLACLMFVLYATLKPVATFIARLAHGPATAFSLVKDPEGVLRSTRSRTNILLLGMGGAAHEGAQLTDSIIVVSLDLASVDTVLLSIPRDIWIDSLKTKINATYYYGEQQQERGGLLLSKAAVEEVIGQPIHYAVAIDFDGFQRAIDLVEGVEIDVPQSFDDEKYPIPGMEQAEPEELRYEHLHFDAGLQKMNGEKALKYVRSRNAEGEQGTDFARARRQQQVLVAFKNKLLSLDTILSPTKIKELVQTFTGSVRTDMNEAEYLSLAKLAIQTKKENLREDTLSTQDEETGKEGLLIHPSPAAYDGQWVLIGKDDSWDEVKRYVEMLLYE</sequence>
<feature type="transmembrane region" description="Helical" evidence="2">
    <location>
        <begin position="20"/>
        <end position="40"/>
    </location>
</feature>
<dbReference type="PANTHER" id="PTHR33392">
    <property type="entry name" value="POLYISOPRENYL-TEICHOIC ACID--PEPTIDOGLYCAN TEICHOIC ACID TRANSFERASE TAGU"/>
    <property type="match status" value="1"/>
</dbReference>
<dbReference type="Gene3D" id="3.40.630.190">
    <property type="entry name" value="LCP protein"/>
    <property type="match status" value="1"/>
</dbReference>
<keyword evidence="2" id="KW-0472">Membrane</keyword>
<feature type="domain" description="Cell envelope-related transcriptional attenuator" evidence="3">
    <location>
        <begin position="93"/>
        <end position="257"/>
    </location>
</feature>
<evidence type="ECO:0000313" key="5">
    <source>
        <dbReference type="Proteomes" id="UP000179069"/>
    </source>
</evidence>
<protein>
    <recommendedName>
        <fullName evidence="3">Cell envelope-related transcriptional attenuator domain-containing protein</fullName>
    </recommendedName>
</protein>
<reference evidence="4 5" key="1">
    <citation type="journal article" date="2016" name="Nat. Commun.">
        <title>Thousands of microbial genomes shed light on interconnected biogeochemical processes in an aquifer system.</title>
        <authorList>
            <person name="Anantharaman K."/>
            <person name="Brown C.T."/>
            <person name="Hug L.A."/>
            <person name="Sharon I."/>
            <person name="Castelle C.J."/>
            <person name="Probst A.J."/>
            <person name="Thomas B.C."/>
            <person name="Singh A."/>
            <person name="Wilkins M.J."/>
            <person name="Karaoz U."/>
            <person name="Brodie E.L."/>
            <person name="Williams K.H."/>
            <person name="Hubbard S.S."/>
            <person name="Banfield J.F."/>
        </authorList>
    </citation>
    <scope>NUCLEOTIDE SEQUENCE [LARGE SCALE GENOMIC DNA]</scope>
</reference>
<dbReference type="Proteomes" id="UP000179069">
    <property type="component" value="Unassembled WGS sequence"/>
</dbReference>
<keyword evidence="2" id="KW-0812">Transmembrane</keyword>
<evidence type="ECO:0000256" key="2">
    <source>
        <dbReference type="SAM" id="Phobius"/>
    </source>
</evidence>
<proteinExistence type="inferred from homology"/>
<dbReference type="AlphaFoldDB" id="A0A1G1VKY2"/>
<dbReference type="InterPro" id="IPR004474">
    <property type="entry name" value="LytR_CpsA_psr"/>
</dbReference>
<evidence type="ECO:0000256" key="1">
    <source>
        <dbReference type="ARBA" id="ARBA00006068"/>
    </source>
</evidence>
<organism evidence="4 5">
    <name type="scientific">Candidatus Chisholmbacteria bacterium RIFCSPHIGHO2_01_FULL_49_18</name>
    <dbReference type="NCBI Taxonomy" id="1797590"/>
    <lineage>
        <taxon>Bacteria</taxon>
        <taxon>Candidatus Chisholmiibacteriota</taxon>
    </lineage>
</organism>
<comment type="caution">
    <text evidence="4">The sequence shown here is derived from an EMBL/GenBank/DDBJ whole genome shotgun (WGS) entry which is preliminary data.</text>
</comment>
<dbReference type="PANTHER" id="PTHR33392:SF6">
    <property type="entry name" value="POLYISOPRENYL-TEICHOIC ACID--PEPTIDOGLYCAN TEICHOIC ACID TRANSFERASE TAGU"/>
    <property type="match status" value="1"/>
</dbReference>
<dbReference type="EMBL" id="MHCI01000020">
    <property type="protein sequence ID" value="OGY16059.1"/>
    <property type="molecule type" value="Genomic_DNA"/>
</dbReference>
<accession>A0A1G1VKY2</accession>
<evidence type="ECO:0000313" key="4">
    <source>
        <dbReference type="EMBL" id="OGY16059.1"/>
    </source>
</evidence>
<evidence type="ECO:0000259" key="3">
    <source>
        <dbReference type="Pfam" id="PF03816"/>
    </source>
</evidence>
<name>A0A1G1VKY2_9BACT</name>
<gene>
    <name evidence="4" type="ORF">A2785_02720</name>
</gene>
<dbReference type="NCBIfam" id="TIGR00350">
    <property type="entry name" value="lytR_cpsA_psr"/>
    <property type="match status" value="1"/>
</dbReference>
<comment type="similarity">
    <text evidence="1">Belongs to the LytR/CpsA/Psr (LCP) family.</text>
</comment>